<dbReference type="InterPro" id="IPR001080">
    <property type="entry name" value="3Fe4S_ferredoxin"/>
</dbReference>
<gene>
    <name evidence="5" type="ORF">ENR23_00140</name>
</gene>
<accession>A0A832HYK4</accession>
<sequence length="69" mass="7289">MNVRILRNECCGNGLCAEIAPAVFQLDSKMKAVVIDSEAAPREVLIEAAEACPCSAIVVEDDDGNPLVT</sequence>
<dbReference type="EMBL" id="DSQF01000001">
    <property type="protein sequence ID" value="HGZ41837.1"/>
    <property type="molecule type" value="Genomic_DNA"/>
</dbReference>
<keyword evidence="3 4" id="KW-0411">Iron-sulfur</keyword>
<proteinExistence type="predicted"/>
<evidence type="ECO:0000256" key="1">
    <source>
        <dbReference type="ARBA" id="ARBA00022723"/>
    </source>
</evidence>
<comment type="function">
    <text evidence="4">Ferredoxins are iron-sulfur proteins that transfer electrons in a wide variety of metabolic reactions.</text>
</comment>
<organism evidence="5">
    <name type="scientific">Eiseniibacteriota bacterium</name>
    <dbReference type="NCBI Taxonomy" id="2212470"/>
    <lineage>
        <taxon>Bacteria</taxon>
        <taxon>Candidatus Eiseniibacteriota</taxon>
    </lineage>
</organism>
<dbReference type="GO" id="GO:0005506">
    <property type="term" value="F:iron ion binding"/>
    <property type="evidence" value="ECO:0007669"/>
    <property type="project" value="UniProtKB-UniRule"/>
</dbReference>
<keyword evidence="2 4" id="KW-0408">Iron</keyword>
<evidence type="ECO:0000256" key="2">
    <source>
        <dbReference type="ARBA" id="ARBA00023004"/>
    </source>
</evidence>
<dbReference type="PRINTS" id="PR00352">
    <property type="entry name" value="3FE4SFRDOXIN"/>
</dbReference>
<evidence type="ECO:0000256" key="4">
    <source>
        <dbReference type="RuleBase" id="RU368020"/>
    </source>
</evidence>
<keyword evidence="4" id="KW-0249">Electron transport</keyword>
<name>A0A832HYK4_UNCEI</name>
<dbReference type="Gene3D" id="3.30.70.20">
    <property type="match status" value="1"/>
</dbReference>
<keyword evidence="4" id="KW-0813">Transport</keyword>
<dbReference type="GO" id="GO:0051536">
    <property type="term" value="F:iron-sulfur cluster binding"/>
    <property type="evidence" value="ECO:0007669"/>
    <property type="project" value="UniProtKB-KW"/>
</dbReference>
<dbReference type="SUPFAM" id="SSF54862">
    <property type="entry name" value="4Fe-4S ferredoxins"/>
    <property type="match status" value="1"/>
</dbReference>
<evidence type="ECO:0000256" key="3">
    <source>
        <dbReference type="ARBA" id="ARBA00023014"/>
    </source>
</evidence>
<protein>
    <recommendedName>
        <fullName evidence="4">Ferredoxin</fullName>
    </recommendedName>
</protein>
<reference evidence="5" key="1">
    <citation type="journal article" date="2020" name="mSystems">
        <title>Genome- and Community-Level Interaction Insights into Carbon Utilization and Element Cycling Functions of Hydrothermarchaeota in Hydrothermal Sediment.</title>
        <authorList>
            <person name="Zhou Z."/>
            <person name="Liu Y."/>
            <person name="Xu W."/>
            <person name="Pan J."/>
            <person name="Luo Z.H."/>
            <person name="Li M."/>
        </authorList>
    </citation>
    <scope>NUCLEOTIDE SEQUENCE [LARGE SCALE GENOMIC DNA]</scope>
    <source>
        <strain evidence="5">SpSt-381</strain>
    </source>
</reference>
<dbReference type="Pfam" id="PF13370">
    <property type="entry name" value="Fer4_13"/>
    <property type="match status" value="1"/>
</dbReference>
<dbReference type="AlphaFoldDB" id="A0A832HYK4"/>
<evidence type="ECO:0000313" key="5">
    <source>
        <dbReference type="EMBL" id="HGZ41837.1"/>
    </source>
</evidence>
<keyword evidence="1 4" id="KW-0479">Metal-binding</keyword>
<dbReference type="GO" id="GO:0009055">
    <property type="term" value="F:electron transfer activity"/>
    <property type="evidence" value="ECO:0007669"/>
    <property type="project" value="UniProtKB-UniRule"/>
</dbReference>
<comment type="caution">
    <text evidence="5">The sequence shown here is derived from an EMBL/GenBank/DDBJ whole genome shotgun (WGS) entry which is preliminary data.</text>
</comment>